<dbReference type="Proteomes" id="UP000887013">
    <property type="component" value="Unassembled WGS sequence"/>
</dbReference>
<proteinExistence type="predicted"/>
<reference evidence="1" key="1">
    <citation type="submission" date="2020-08" db="EMBL/GenBank/DDBJ databases">
        <title>Multicomponent nature underlies the extraordinary mechanical properties of spider dragline silk.</title>
        <authorList>
            <person name="Kono N."/>
            <person name="Nakamura H."/>
            <person name="Mori M."/>
            <person name="Yoshida Y."/>
            <person name="Ohtoshi R."/>
            <person name="Malay A.D."/>
            <person name="Moran D.A.P."/>
            <person name="Tomita M."/>
            <person name="Numata K."/>
            <person name="Arakawa K."/>
        </authorList>
    </citation>
    <scope>NUCLEOTIDE SEQUENCE</scope>
</reference>
<keyword evidence="2" id="KW-1185">Reference proteome</keyword>
<name>A0A8X6NUM9_NEPPI</name>
<protein>
    <submittedName>
        <fullName evidence="1">Uncharacterized protein</fullName>
    </submittedName>
</protein>
<dbReference type="AlphaFoldDB" id="A0A8X6NUM9"/>
<evidence type="ECO:0000313" key="2">
    <source>
        <dbReference type="Proteomes" id="UP000887013"/>
    </source>
</evidence>
<dbReference type="EMBL" id="BMAW01013454">
    <property type="protein sequence ID" value="GFT34095.1"/>
    <property type="molecule type" value="Genomic_DNA"/>
</dbReference>
<gene>
    <name evidence="1" type="ORF">NPIL_577131</name>
</gene>
<accession>A0A8X6NUM9</accession>
<evidence type="ECO:0000313" key="1">
    <source>
        <dbReference type="EMBL" id="GFT34095.1"/>
    </source>
</evidence>
<organism evidence="1 2">
    <name type="scientific">Nephila pilipes</name>
    <name type="common">Giant wood spider</name>
    <name type="synonym">Nephila maculata</name>
    <dbReference type="NCBI Taxonomy" id="299642"/>
    <lineage>
        <taxon>Eukaryota</taxon>
        <taxon>Metazoa</taxon>
        <taxon>Ecdysozoa</taxon>
        <taxon>Arthropoda</taxon>
        <taxon>Chelicerata</taxon>
        <taxon>Arachnida</taxon>
        <taxon>Araneae</taxon>
        <taxon>Araneomorphae</taxon>
        <taxon>Entelegynae</taxon>
        <taxon>Araneoidea</taxon>
        <taxon>Nephilidae</taxon>
        <taxon>Nephila</taxon>
    </lineage>
</organism>
<sequence length="81" mass="9944">MRNNRTRRDMRSSLILFGKYYGITKLFYQVRKIWDEYEPRPLDWCMPFGQTMLDAIYGAEWPNSLLNCRKLYHLHANHRMD</sequence>
<comment type="caution">
    <text evidence="1">The sequence shown here is derived from an EMBL/GenBank/DDBJ whole genome shotgun (WGS) entry which is preliminary data.</text>
</comment>